<protein>
    <recommendedName>
        <fullName evidence="8">Pantothenate synthetase</fullName>
        <shortName evidence="8">PS</shortName>
        <ecNumber evidence="8">6.3.2.1</ecNumber>
    </recommendedName>
    <alternativeName>
        <fullName evidence="8">Pantoate--beta-alanine ligase</fullName>
    </alternativeName>
    <alternativeName>
        <fullName evidence="8">Pantoate-activating enzyme</fullName>
    </alternativeName>
</protein>
<gene>
    <name evidence="8 9" type="primary">panC</name>
    <name evidence="9" type="ORF">LZC95_24930</name>
</gene>
<dbReference type="SUPFAM" id="SSF52374">
    <property type="entry name" value="Nucleotidylyl transferase"/>
    <property type="match status" value="1"/>
</dbReference>
<dbReference type="EC" id="6.3.2.1" evidence="8"/>
<dbReference type="InterPro" id="IPR003721">
    <property type="entry name" value="Pantoate_ligase"/>
</dbReference>
<dbReference type="PANTHER" id="PTHR21299:SF1">
    <property type="entry name" value="PANTOATE--BETA-ALANINE LIGASE"/>
    <property type="match status" value="1"/>
</dbReference>
<dbReference type="NCBIfam" id="TIGR00018">
    <property type="entry name" value="panC"/>
    <property type="match status" value="1"/>
</dbReference>
<dbReference type="RefSeq" id="WP_394850689.1">
    <property type="nucleotide sequence ID" value="NZ_CP089982.1"/>
</dbReference>
<keyword evidence="3 8" id="KW-0436">Ligase</keyword>
<dbReference type="PANTHER" id="PTHR21299">
    <property type="entry name" value="CYTIDYLATE KINASE/PANTOATE-BETA-ALANINE LIGASE"/>
    <property type="match status" value="1"/>
</dbReference>
<feature type="binding site" evidence="8">
    <location>
        <position position="93"/>
    </location>
    <ligand>
        <name>beta-alanine</name>
        <dbReference type="ChEBI" id="CHEBI:57966"/>
    </ligand>
</feature>
<evidence type="ECO:0000256" key="1">
    <source>
        <dbReference type="ARBA" id="ARBA00004990"/>
    </source>
</evidence>
<comment type="subunit">
    <text evidence="8">Homodimer.</text>
</comment>
<feature type="binding site" evidence="8">
    <location>
        <begin position="216"/>
        <end position="219"/>
    </location>
    <ligand>
        <name>ATP</name>
        <dbReference type="ChEBI" id="CHEBI:30616"/>
    </ligand>
</feature>
<feature type="binding site" evidence="8">
    <location>
        <position position="93"/>
    </location>
    <ligand>
        <name>(R)-pantoate</name>
        <dbReference type="ChEBI" id="CHEBI:15980"/>
    </ligand>
</feature>
<evidence type="ECO:0000256" key="8">
    <source>
        <dbReference type="HAMAP-Rule" id="MF_00158"/>
    </source>
</evidence>
<dbReference type="EMBL" id="CP089982">
    <property type="protein sequence ID" value="WXB00048.1"/>
    <property type="molecule type" value="Genomic_DNA"/>
</dbReference>
<feature type="binding site" evidence="8">
    <location>
        <begin position="42"/>
        <end position="49"/>
    </location>
    <ligand>
        <name>ATP</name>
        <dbReference type="ChEBI" id="CHEBI:30616"/>
    </ligand>
</feature>
<keyword evidence="5 8" id="KW-0547">Nucleotide-binding</keyword>
<evidence type="ECO:0000256" key="6">
    <source>
        <dbReference type="ARBA" id="ARBA00022840"/>
    </source>
</evidence>
<dbReference type="Gene3D" id="3.40.50.620">
    <property type="entry name" value="HUPs"/>
    <property type="match status" value="1"/>
</dbReference>
<accession>A0ABZ2KN23</accession>
<feature type="binding site" evidence="8">
    <location>
        <begin position="179"/>
        <end position="182"/>
    </location>
    <ligand>
        <name>ATP</name>
        <dbReference type="ChEBI" id="CHEBI:30616"/>
    </ligand>
</feature>
<keyword evidence="10" id="KW-1185">Reference proteome</keyword>
<comment type="pathway">
    <text evidence="1 8">Cofactor biosynthesis; (R)-pantothenate biosynthesis; (R)-pantothenate from (R)-pantoate and beta-alanine: step 1/1.</text>
</comment>
<keyword evidence="8" id="KW-0963">Cytoplasm</keyword>
<comment type="catalytic activity">
    <reaction evidence="7 8">
        <text>(R)-pantoate + beta-alanine + ATP = (R)-pantothenate + AMP + diphosphate + H(+)</text>
        <dbReference type="Rhea" id="RHEA:10912"/>
        <dbReference type="ChEBI" id="CHEBI:15378"/>
        <dbReference type="ChEBI" id="CHEBI:15980"/>
        <dbReference type="ChEBI" id="CHEBI:29032"/>
        <dbReference type="ChEBI" id="CHEBI:30616"/>
        <dbReference type="ChEBI" id="CHEBI:33019"/>
        <dbReference type="ChEBI" id="CHEBI:57966"/>
        <dbReference type="ChEBI" id="CHEBI:456215"/>
        <dbReference type="EC" id="6.3.2.1"/>
    </reaction>
</comment>
<sequence>MASPLPRVSRVSPVIAKTPAEFRAACEAARRSGANVGFVPTMGALHAGHLALVAKARELVGSKHTEGHTEGHIEGQGAAPPFIVVSIFVNPTQFGPNEDFVAYPRDFLSDVEKLSGLGVDLVFAPEATAMYPEGEQTRVRVQRLTEPLCGAFRPGHFEGVTTVVAKLFALSGPCVAVFGKKDYQQLAVLKKMVRDLFLPIELVGHPIVREVDGLALSSRNAYLSSTERERALGLSRGLRAAWNAFEGGERNAAVLREHAHREVQAVADRIDYVEVVDPDELSAFESPIARKGRALLAIACHVGRTRLIDNVVLGEDPLPGATS</sequence>
<dbReference type="GO" id="GO:0016874">
    <property type="term" value="F:ligase activity"/>
    <property type="evidence" value="ECO:0007669"/>
    <property type="project" value="UniProtKB-KW"/>
</dbReference>
<evidence type="ECO:0000256" key="5">
    <source>
        <dbReference type="ARBA" id="ARBA00022741"/>
    </source>
</evidence>
<keyword evidence="4 8" id="KW-0566">Pantothenate biosynthesis</keyword>
<evidence type="ECO:0000256" key="4">
    <source>
        <dbReference type="ARBA" id="ARBA00022655"/>
    </source>
</evidence>
<name>A0ABZ2KN23_9BACT</name>
<comment type="function">
    <text evidence="8">Catalyzes the condensation of pantoate with beta-alanine in an ATP-dependent reaction via a pantoyl-adenylate intermediate.</text>
</comment>
<evidence type="ECO:0000313" key="10">
    <source>
        <dbReference type="Proteomes" id="UP001379533"/>
    </source>
</evidence>
<keyword evidence="6 8" id="KW-0067">ATP-binding</keyword>
<feature type="active site" description="Proton donor" evidence="8">
    <location>
        <position position="49"/>
    </location>
</feature>
<dbReference type="Pfam" id="PF02569">
    <property type="entry name" value="Pantoate_ligase"/>
    <property type="match status" value="1"/>
</dbReference>
<comment type="subcellular location">
    <subcellularLocation>
        <location evidence="8">Cytoplasm</location>
    </subcellularLocation>
</comment>
<evidence type="ECO:0000256" key="7">
    <source>
        <dbReference type="ARBA" id="ARBA00048258"/>
    </source>
</evidence>
<dbReference type="HAMAP" id="MF_00158">
    <property type="entry name" value="PanC"/>
    <property type="match status" value="1"/>
</dbReference>
<evidence type="ECO:0000256" key="3">
    <source>
        <dbReference type="ARBA" id="ARBA00022598"/>
    </source>
</evidence>
<feature type="binding site" evidence="8">
    <location>
        <position position="208"/>
    </location>
    <ligand>
        <name>ATP</name>
        <dbReference type="ChEBI" id="CHEBI:30616"/>
    </ligand>
</feature>
<dbReference type="Proteomes" id="UP001379533">
    <property type="component" value="Chromosome"/>
</dbReference>
<dbReference type="CDD" id="cd00560">
    <property type="entry name" value="PanC"/>
    <property type="match status" value="1"/>
</dbReference>
<dbReference type="InterPro" id="IPR042176">
    <property type="entry name" value="Pantoate_ligase_C"/>
</dbReference>
<evidence type="ECO:0000313" key="9">
    <source>
        <dbReference type="EMBL" id="WXB00048.1"/>
    </source>
</evidence>
<organism evidence="9 10">
    <name type="scientific">Pendulispora brunnea</name>
    <dbReference type="NCBI Taxonomy" id="2905690"/>
    <lineage>
        <taxon>Bacteria</taxon>
        <taxon>Pseudomonadati</taxon>
        <taxon>Myxococcota</taxon>
        <taxon>Myxococcia</taxon>
        <taxon>Myxococcales</taxon>
        <taxon>Sorangiineae</taxon>
        <taxon>Pendulisporaceae</taxon>
        <taxon>Pendulispora</taxon>
    </lineage>
</organism>
<comment type="miscellaneous">
    <text evidence="8">The reaction proceeds by a bi uni uni bi ping pong mechanism.</text>
</comment>
<reference evidence="9 10" key="1">
    <citation type="submission" date="2021-12" db="EMBL/GenBank/DDBJ databases">
        <title>Discovery of the Pendulisporaceae a myxobacterial family with distinct sporulation behavior and unique specialized metabolism.</title>
        <authorList>
            <person name="Garcia R."/>
            <person name="Popoff A."/>
            <person name="Bader C.D."/>
            <person name="Loehr J."/>
            <person name="Walesch S."/>
            <person name="Walt C."/>
            <person name="Boldt J."/>
            <person name="Bunk B."/>
            <person name="Haeckl F.J.F.P.J."/>
            <person name="Gunesch A.P."/>
            <person name="Birkelbach J."/>
            <person name="Nuebel U."/>
            <person name="Pietschmann T."/>
            <person name="Bach T."/>
            <person name="Mueller R."/>
        </authorList>
    </citation>
    <scope>NUCLEOTIDE SEQUENCE [LARGE SCALE GENOMIC DNA]</scope>
    <source>
        <strain evidence="9 10">MSr12523</strain>
    </source>
</reference>
<dbReference type="InterPro" id="IPR014729">
    <property type="entry name" value="Rossmann-like_a/b/a_fold"/>
</dbReference>
<comment type="similarity">
    <text evidence="2 8">Belongs to the pantothenate synthetase family.</text>
</comment>
<feature type="binding site" evidence="8">
    <location>
        <position position="185"/>
    </location>
    <ligand>
        <name>(R)-pantoate</name>
        <dbReference type="ChEBI" id="CHEBI:15980"/>
    </ligand>
</feature>
<dbReference type="Gene3D" id="3.30.1300.10">
    <property type="entry name" value="Pantoate-beta-alanine ligase, C-terminal domain"/>
    <property type="match status" value="1"/>
</dbReference>
<proteinExistence type="inferred from homology"/>
<evidence type="ECO:0000256" key="2">
    <source>
        <dbReference type="ARBA" id="ARBA00009256"/>
    </source>
</evidence>